<dbReference type="AlphaFoldDB" id="A0A021VL94"/>
<dbReference type="Proteomes" id="UP000019753">
    <property type="component" value="Unassembled WGS sequence"/>
</dbReference>
<feature type="compositionally biased region" description="Basic and acidic residues" evidence="1">
    <location>
        <begin position="32"/>
        <end position="48"/>
    </location>
</feature>
<name>A0A021VL94_9CELL</name>
<reference evidence="2 3" key="1">
    <citation type="submission" date="2014-01" db="EMBL/GenBank/DDBJ databases">
        <title>Actinotalea ferrariae CF5-4.</title>
        <authorList>
            <person name="Chen F."/>
            <person name="Li Y."/>
            <person name="Wang G."/>
        </authorList>
    </citation>
    <scope>NUCLEOTIDE SEQUENCE [LARGE SCALE GENOMIC DNA]</scope>
    <source>
        <strain evidence="2 3">CF5-4</strain>
    </source>
</reference>
<feature type="compositionally biased region" description="Polar residues" evidence="1">
    <location>
        <begin position="196"/>
        <end position="208"/>
    </location>
</feature>
<comment type="caution">
    <text evidence="2">The sequence shown here is derived from an EMBL/GenBank/DDBJ whole genome shotgun (WGS) entry which is preliminary data.</text>
</comment>
<feature type="compositionally biased region" description="Basic residues" evidence="1">
    <location>
        <begin position="119"/>
        <end position="131"/>
    </location>
</feature>
<protein>
    <submittedName>
        <fullName evidence="2">Uncharacterized protein</fullName>
    </submittedName>
</protein>
<proteinExistence type="predicted"/>
<evidence type="ECO:0000313" key="2">
    <source>
        <dbReference type="EMBL" id="EYR61994.1"/>
    </source>
</evidence>
<feature type="region of interest" description="Disordered" evidence="1">
    <location>
        <begin position="1"/>
        <end position="215"/>
    </location>
</feature>
<evidence type="ECO:0000313" key="3">
    <source>
        <dbReference type="Proteomes" id="UP000019753"/>
    </source>
</evidence>
<keyword evidence="3" id="KW-1185">Reference proteome</keyword>
<dbReference type="EMBL" id="AXCW01000369">
    <property type="protein sequence ID" value="EYR61994.1"/>
    <property type="molecule type" value="Genomic_DNA"/>
</dbReference>
<evidence type="ECO:0000256" key="1">
    <source>
        <dbReference type="SAM" id="MobiDB-lite"/>
    </source>
</evidence>
<accession>A0A021VL94</accession>
<feature type="compositionally biased region" description="Basic residues" evidence="1">
    <location>
        <begin position="49"/>
        <end position="63"/>
    </location>
</feature>
<sequence>MQDLAAEDAQEARRTVVVLPHHRDAHHQLARRGAEVRLQEQADDDGAHHHAAARPHVRRRRRGDRPDGAARERQGRGRIDRLEREGDPGEEREDAAVEERRDDAAEPVREHRTGDRGLRVRAGRARRRRWQHALPRVPLTPPVGHESRLPPADPHGKGRSGSGVPLPGRVSRQIWAPGDECVGKRAGGSRGRARRQSVTTSLPASDQATMPPWRS</sequence>
<organism evidence="2 3">
    <name type="scientific">Actinotalea ferrariae CF5-4</name>
    <dbReference type="NCBI Taxonomy" id="948458"/>
    <lineage>
        <taxon>Bacteria</taxon>
        <taxon>Bacillati</taxon>
        <taxon>Actinomycetota</taxon>
        <taxon>Actinomycetes</taxon>
        <taxon>Micrococcales</taxon>
        <taxon>Cellulomonadaceae</taxon>
        <taxon>Actinotalea</taxon>
    </lineage>
</organism>
<gene>
    <name evidence="2" type="ORF">N866_12905</name>
</gene>
<feature type="compositionally biased region" description="Basic and acidic residues" evidence="1">
    <location>
        <begin position="64"/>
        <end position="118"/>
    </location>
</feature>